<dbReference type="InterPro" id="IPR056016">
    <property type="entry name" value="DUF7595"/>
</dbReference>
<proteinExistence type="predicted"/>
<dbReference type="ExpressionAtlas" id="N1R0U7">
    <property type="expression patterns" value="baseline"/>
</dbReference>
<dbReference type="PANTHER" id="PTHR35828">
    <property type="entry name" value="OS08G0203800 PROTEIN-RELATED"/>
    <property type="match status" value="1"/>
</dbReference>
<dbReference type="EnsemblPlants" id="EMT20596">
    <property type="protein sequence ID" value="EMT20596"/>
    <property type="gene ID" value="F775_15558"/>
</dbReference>
<evidence type="ECO:0000259" key="1">
    <source>
        <dbReference type="Pfam" id="PF24523"/>
    </source>
</evidence>
<reference evidence="2" key="1">
    <citation type="submission" date="2015-06" db="UniProtKB">
        <authorList>
            <consortium name="EnsemblPlants"/>
        </authorList>
    </citation>
    <scope>IDENTIFICATION</scope>
</reference>
<dbReference type="Pfam" id="PF24523">
    <property type="entry name" value="DUF7595"/>
    <property type="match status" value="1"/>
</dbReference>
<feature type="domain" description="DUF7595" evidence="1">
    <location>
        <begin position="63"/>
        <end position="279"/>
    </location>
</feature>
<dbReference type="PANTHER" id="PTHR35828:SF41">
    <property type="entry name" value="F-BOX DOMAIN-CONTAINING PROTEIN"/>
    <property type="match status" value="1"/>
</dbReference>
<dbReference type="AlphaFoldDB" id="N1R0U7"/>
<sequence>MSTERRVRRCSSTESATTPATGALPIDLLLEIVARSDLTTVVRCTAASRIDRRAILDPAFVRRLALRNTVTGRIAHLPPTSVRDDYHAFLSSGDGNAGSSYELLVADNYMKFQIFSSKNFFDGQWGAVREAPLPEQRPPRLRASSRPAVVIGRTVYWLCPANFWEREGSHGIVACALDVDAAEETAIQLPPGCLFRMMLPKKDKHLLLASVRGLLSLLVVETYGLSMWTLTPASSPEHPPTWSRQLLVGRADLQKPVGLVSSPLPFALDGFGERSGAVICGWTEASSSGST</sequence>
<protein>
    <recommendedName>
        <fullName evidence="1">DUF7595 domain-containing protein</fullName>
    </recommendedName>
</protein>
<evidence type="ECO:0000313" key="2">
    <source>
        <dbReference type="EnsemblPlants" id="EMT20596"/>
    </source>
</evidence>
<name>N1R0U7_AEGTA</name>
<accession>N1R0U7</accession>
<organism evidence="2">
    <name type="scientific">Aegilops tauschii</name>
    <name type="common">Tausch's goatgrass</name>
    <name type="synonym">Aegilops squarrosa</name>
    <dbReference type="NCBI Taxonomy" id="37682"/>
    <lineage>
        <taxon>Eukaryota</taxon>
        <taxon>Viridiplantae</taxon>
        <taxon>Streptophyta</taxon>
        <taxon>Embryophyta</taxon>
        <taxon>Tracheophyta</taxon>
        <taxon>Spermatophyta</taxon>
        <taxon>Magnoliopsida</taxon>
        <taxon>Liliopsida</taxon>
        <taxon>Poales</taxon>
        <taxon>Poaceae</taxon>
        <taxon>BOP clade</taxon>
        <taxon>Pooideae</taxon>
        <taxon>Triticodae</taxon>
        <taxon>Triticeae</taxon>
        <taxon>Triticinae</taxon>
        <taxon>Aegilops</taxon>
    </lineage>
</organism>